<evidence type="ECO:0000313" key="4">
    <source>
        <dbReference type="Proteomes" id="UP001501337"/>
    </source>
</evidence>
<dbReference type="RefSeq" id="WP_344808891.1">
    <property type="nucleotide sequence ID" value="NZ_BAABBO010000018.1"/>
</dbReference>
<dbReference type="Proteomes" id="UP001501337">
    <property type="component" value="Unassembled WGS sequence"/>
</dbReference>
<dbReference type="SUPFAM" id="SSF52058">
    <property type="entry name" value="L domain-like"/>
    <property type="match status" value="1"/>
</dbReference>
<dbReference type="Pfam" id="PF13855">
    <property type="entry name" value="LRR_8"/>
    <property type="match status" value="1"/>
</dbReference>
<dbReference type="EMBL" id="BAABBO010000018">
    <property type="protein sequence ID" value="GAA3975467.1"/>
    <property type="molecule type" value="Genomic_DNA"/>
</dbReference>
<comment type="caution">
    <text evidence="3">The sequence shown here is derived from an EMBL/GenBank/DDBJ whole genome shotgun (WGS) entry which is preliminary data.</text>
</comment>
<sequence>MSIGLIIRMVVFGVVLFALAKCAANVASPVAKDRADEKDMMQRMADRDDPYQAVVAQLETLNLLDQKLRDCIVEQLRMYEGKIIAGNMSSPTEMTRLICWNKGIVSLEGLEHFTALKTVDLSRNKIVDIKPLGRLQALETLNLGQNRIESLWTMFPLPKLKKLDLRENPIRDIDALHQNPSLETVEYVFGGTEACASLDQFFDARNGRNFFLRPPRNCVDAHGDKVTY</sequence>
<keyword evidence="4" id="KW-1185">Reference proteome</keyword>
<proteinExistence type="predicted"/>
<accession>A0ABP7Q2L6</accession>
<reference evidence="4" key="1">
    <citation type="journal article" date="2019" name="Int. J. Syst. Evol. Microbiol.">
        <title>The Global Catalogue of Microorganisms (GCM) 10K type strain sequencing project: providing services to taxonomists for standard genome sequencing and annotation.</title>
        <authorList>
            <consortium name="The Broad Institute Genomics Platform"/>
            <consortium name="The Broad Institute Genome Sequencing Center for Infectious Disease"/>
            <person name="Wu L."/>
            <person name="Ma J."/>
        </authorList>
    </citation>
    <scope>NUCLEOTIDE SEQUENCE [LARGE SCALE GENOMIC DNA]</scope>
    <source>
        <strain evidence="4">JCM 17555</strain>
    </source>
</reference>
<name>A0ABP7Q2L6_9GAMM</name>
<dbReference type="PROSITE" id="PS51450">
    <property type="entry name" value="LRR"/>
    <property type="match status" value="3"/>
</dbReference>
<dbReference type="InterPro" id="IPR001611">
    <property type="entry name" value="Leu-rich_rpt"/>
</dbReference>
<gene>
    <name evidence="3" type="ORF">GCM10022278_35480</name>
</gene>
<dbReference type="PANTHER" id="PTHR15454">
    <property type="entry name" value="NISCHARIN RELATED"/>
    <property type="match status" value="1"/>
</dbReference>
<keyword evidence="1" id="KW-0433">Leucine-rich repeat</keyword>
<keyword evidence="2" id="KW-0677">Repeat</keyword>
<evidence type="ECO:0000313" key="3">
    <source>
        <dbReference type="EMBL" id="GAA3975467.1"/>
    </source>
</evidence>
<evidence type="ECO:0008006" key="5">
    <source>
        <dbReference type="Google" id="ProtNLM"/>
    </source>
</evidence>
<organism evidence="3 4">
    <name type="scientific">Allohahella marinimesophila</name>
    <dbReference type="NCBI Taxonomy" id="1054972"/>
    <lineage>
        <taxon>Bacteria</taxon>
        <taxon>Pseudomonadati</taxon>
        <taxon>Pseudomonadota</taxon>
        <taxon>Gammaproteobacteria</taxon>
        <taxon>Oceanospirillales</taxon>
        <taxon>Hahellaceae</taxon>
        <taxon>Allohahella</taxon>
    </lineage>
</organism>
<dbReference type="PANTHER" id="PTHR15454:SF56">
    <property type="entry name" value="PROTEIN PHOSPHATASE 1 REGULATORY SUBUNIT 7-RELATED"/>
    <property type="match status" value="1"/>
</dbReference>
<evidence type="ECO:0000256" key="1">
    <source>
        <dbReference type="ARBA" id="ARBA00022614"/>
    </source>
</evidence>
<dbReference type="InterPro" id="IPR032675">
    <property type="entry name" value="LRR_dom_sf"/>
</dbReference>
<protein>
    <recommendedName>
        <fullName evidence="5">Leucine rich repeat (LRR) protein</fullName>
    </recommendedName>
</protein>
<evidence type="ECO:0000256" key="2">
    <source>
        <dbReference type="ARBA" id="ARBA00022737"/>
    </source>
</evidence>
<dbReference type="Gene3D" id="3.80.10.10">
    <property type="entry name" value="Ribonuclease Inhibitor"/>
    <property type="match status" value="1"/>
</dbReference>